<keyword evidence="1" id="KW-0472">Membrane</keyword>
<evidence type="ECO:0000256" key="1">
    <source>
        <dbReference type="SAM" id="Phobius"/>
    </source>
</evidence>
<keyword evidence="1" id="KW-0812">Transmembrane</keyword>
<keyword evidence="1" id="KW-1133">Transmembrane helix</keyword>
<reference evidence="2" key="1">
    <citation type="submission" date="2014-09" db="EMBL/GenBank/DDBJ databases">
        <authorList>
            <person name="Magalhaes I.L.F."/>
            <person name="Oliveira U."/>
            <person name="Santos F.R."/>
            <person name="Vidigal T.H.D.A."/>
            <person name="Brescovit A.D."/>
            <person name="Santos A.J."/>
        </authorList>
    </citation>
    <scope>NUCLEOTIDE SEQUENCE</scope>
    <source>
        <tissue evidence="2">Shoot tissue taken approximately 20 cm above the soil surface</tissue>
    </source>
</reference>
<sequence length="36" mass="4110">MLHTAMPPELSLCIIPLVHILFCRFALILLDVCYPL</sequence>
<feature type="transmembrane region" description="Helical" evidence="1">
    <location>
        <begin position="12"/>
        <end position="30"/>
    </location>
</feature>
<dbReference type="AlphaFoldDB" id="A0A0A9A1P2"/>
<reference evidence="2" key="2">
    <citation type="journal article" date="2015" name="Data Brief">
        <title>Shoot transcriptome of the giant reed, Arundo donax.</title>
        <authorList>
            <person name="Barrero R.A."/>
            <person name="Guerrero F.D."/>
            <person name="Moolhuijzen P."/>
            <person name="Goolsby J.A."/>
            <person name="Tidwell J."/>
            <person name="Bellgard S.E."/>
            <person name="Bellgard M.I."/>
        </authorList>
    </citation>
    <scope>NUCLEOTIDE SEQUENCE</scope>
    <source>
        <tissue evidence="2">Shoot tissue taken approximately 20 cm above the soil surface</tissue>
    </source>
</reference>
<organism evidence="2">
    <name type="scientific">Arundo donax</name>
    <name type="common">Giant reed</name>
    <name type="synonym">Donax arundinaceus</name>
    <dbReference type="NCBI Taxonomy" id="35708"/>
    <lineage>
        <taxon>Eukaryota</taxon>
        <taxon>Viridiplantae</taxon>
        <taxon>Streptophyta</taxon>
        <taxon>Embryophyta</taxon>
        <taxon>Tracheophyta</taxon>
        <taxon>Spermatophyta</taxon>
        <taxon>Magnoliopsida</taxon>
        <taxon>Liliopsida</taxon>
        <taxon>Poales</taxon>
        <taxon>Poaceae</taxon>
        <taxon>PACMAD clade</taxon>
        <taxon>Arundinoideae</taxon>
        <taxon>Arundineae</taxon>
        <taxon>Arundo</taxon>
    </lineage>
</organism>
<evidence type="ECO:0000313" key="2">
    <source>
        <dbReference type="EMBL" id="JAD40962.1"/>
    </source>
</evidence>
<protein>
    <submittedName>
        <fullName evidence="2">Uncharacterized protein</fullName>
    </submittedName>
</protein>
<name>A0A0A9A1P2_ARUDO</name>
<dbReference type="EMBL" id="GBRH01256933">
    <property type="protein sequence ID" value="JAD40962.1"/>
    <property type="molecule type" value="Transcribed_RNA"/>
</dbReference>
<proteinExistence type="predicted"/>
<accession>A0A0A9A1P2</accession>